<keyword evidence="7" id="KW-1185">Reference proteome</keyword>
<dbReference type="OrthoDB" id="408631at2759"/>
<dbReference type="Gene3D" id="3.40.50.1820">
    <property type="entry name" value="alpha/beta hydrolase"/>
    <property type="match status" value="1"/>
</dbReference>
<feature type="signal peptide" evidence="4">
    <location>
        <begin position="1"/>
        <end position="22"/>
    </location>
</feature>
<dbReference type="PROSITE" id="PS00122">
    <property type="entry name" value="CARBOXYLESTERASE_B_1"/>
    <property type="match status" value="1"/>
</dbReference>
<dbReference type="InterPro" id="IPR002168">
    <property type="entry name" value="Lipase_GDXG_HIS_AS"/>
</dbReference>
<dbReference type="GO" id="GO:0016787">
    <property type="term" value="F:hydrolase activity"/>
    <property type="evidence" value="ECO:0007669"/>
    <property type="project" value="UniProtKB-KW"/>
</dbReference>
<sequence length="531" mass="57908">MFSTHRLLHFLANFLTWPLVWAASTPTDTSDPIVNLGYATYAGSFNRSTGHTQFLGMRYAAPPTGNLRWRAPQAPTPVSGILPAHLEPSTCFFTGQGEQAKTPFRMVGLNKRDPFSPSEDCLFLNVYTPVDMFNIKKKLPVVVFIHGGGYASGSASGFNGMDAYDGNDLILEANQGVVAVVIQYRIGVFGFLPGSEVKRNGVLNAGLLDQHFALRWVQDHITKFGGDPARVTIWGQSAGAGSVIQHLIAQDGKTNPPLFRAAITSSSFLPSQYKYDDPIPEVSISCSSVNDSLECLRQVNVNILETVNNLVGSIGFFGTFVFVPVVDGTFITQRPIKSLQEKKVNGEALLSVTNTFEGALFVDPTSLSTIKVPDYISQLFPTIGQREIQTAAIHYASVGSSANQIIGIMGEAIFICPTYYLLRAFEGRSFKGEFAIPPGGHGNDVPYYFTSTKQGQAGVPFFNDTDFINAFSHSFLDFAMTLDPSKKSVPTITPPWHAWDEGVEISFNKTSSGSPDVHPITTSRKLLERCE</sequence>
<evidence type="ECO:0000256" key="1">
    <source>
        <dbReference type="ARBA" id="ARBA00005964"/>
    </source>
</evidence>
<dbReference type="InterPro" id="IPR019826">
    <property type="entry name" value="Carboxylesterase_B_AS"/>
</dbReference>
<evidence type="ECO:0000256" key="3">
    <source>
        <dbReference type="ARBA" id="ARBA00022801"/>
    </source>
</evidence>
<dbReference type="InterPro" id="IPR002018">
    <property type="entry name" value="CarbesteraseB"/>
</dbReference>
<reference evidence="6" key="1">
    <citation type="submission" date="2020-11" db="EMBL/GenBank/DDBJ databases">
        <authorList>
            <consortium name="DOE Joint Genome Institute"/>
            <person name="Ahrendt S."/>
            <person name="Riley R."/>
            <person name="Andreopoulos W."/>
            <person name="Labutti K."/>
            <person name="Pangilinan J."/>
            <person name="Ruiz-Duenas F.J."/>
            <person name="Barrasa J.M."/>
            <person name="Sanchez-Garcia M."/>
            <person name="Camarero S."/>
            <person name="Miyauchi S."/>
            <person name="Serrano A."/>
            <person name="Linde D."/>
            <person name="Babiker R."/>
            <person name="Drula E."/>
            <person name="Ayuso-Fernandez I."/>
            <person name="Pacheco R."/>
            <person name="Padilla G."/>
            <person name="Ferreira P."/>
            <person name="Barriuso J."/>
            <person name="Kellner H."/>
            <person name="Castanera R."/>
            <person name="Alfaro M."/>
            <person name="Ramirez L."/>
            <person name="Pisabarro A.G."/>
            <person name="Kuo A."/>
            <person name="Tritt A."/>
            <person name="Lipzen A."/>
            <person name="He G."/>
            <person name="Yan M."/>
            <person name="Ng V."/>
            <person name="Cullen D."/>
            <person name="Martin F."/>
            <person name="Rosso M.-N."/>
            <person name="Henrissat B."/>
            <person name="Hibbett D."/>
            <person name="Martinez A.T."/>
            <person name="Grigoriev I.V."/>
        </authorList>
    </citation>
    <scope>NUCLEOTIDE SEQUENCE</scope>
    <source>
        <strain evidence="6">CBS 247.69</strain>
    </source>
</reference>
<evidence type="ECO:0000259" key="5">
    <source>
        <dbReference type="Pfam" id="PF00135"/>
    </source>
</evidence>
<feature type="domain" description="Carboxylesterase type B" evidence="5">
    <location>
        <begin position="31"/>
        <end position="498"/>
    </location>
</feature>
<proteinExistence type="inferred from homology"/>
<dbReference type="InterPro" id="IPR019819">
    <property type="entry name" value="Carboxylesterase_B_CS"/>
</dbReference>
<keyword evidence="3 4" id="KW-0378">Hydrolase</keyword>
<dbReference type="EC" id="3.1.1.-" evidence="4"/>
<evidence type="ECO:0000256" key="2">
    <source>
        <dbReference type="ARBA" id="ARBA00010515"/>
    </source>
</evidence>
<evidence type="ECO:0000313" key="6">
    <source>
        <dbReference type="EMBL" id="KAF9461592.1"/>
    </source>
</evidence>
<dbReference type="Proteomes" id="UP000807353">
    <property type="component" value="Unassembled WGS sequence"/>
</dbReference>
<feature type="chain" id="PRO_5040541323" description="Carboxylic ester hydrolase" evidence="4">
    <location>
        <begin position="23"/>
        <end position="531"/>
    </location>
</feature>
<dbReference type="Pfam" id="PF00135">
    <property type="entry name" value="COesterase"/>
    <property type="match status" value="1"/>
</dbReference>
<dbReference type="SUPFAM" id="SSF53474">
    <property type="entry name" value="alpha/beta-Hydrolases"/>
    <property type="match status" value="1"/>
</dbReference>
<dbReference type="EMBL" id="MU150282">
    <property type="protein sequence ID" value="KAF9461592.1"/>
    <property type="molecule type" value="Genomic_DNA"/>
</dbReference>
<gene>
    <name evidence="6" type="ORF">BDZ94DRAFT_1290683</name>
</gene>
<dbReference type="InterPro" id="IPR050309">
    <property type="entry name" value="Type-B_Carboxylest/Lipase"/>
</dbReference>
<dbReference type="AlphaFoldDB" id="A0A9P5Y3G9"/>
<dbReference type="PROSITE" id="PS01173">
    <property type="entry name" value="LIPASE_GDXG_HIS"/>
    <property type="match status" value="1"/>
</dbReference>
<protein>
    <recommendedName>
        <fullName evidence="4">Carboxylic ester hydrolase</fullName>
        <ecNumber evidence="4">3.1.1.-</ecNumber>
    </recommendedName>
</protein>
<comment type="caution">
    <text evidence="6">The sequence shown here is derived from an EMBL/GenBank/DDBJ whole genome shotgun (WGS) entry which is preliminary data.</text>
</comment>
<organism evidence="6 7">
    <name type="scientific">Collybia nuda</name>
    <dbReference type="NCBI Taxonomy" id="64659"/>
    <lineage>
        <taxon>Eukaryota</taxon>
        <taxon>Fungi</taxon>
        <taxon>Dikarya</taxon>
        <taxon>Basidiomycota</taxon>
        <taxon>Agaricomycotina</taxon>
        <taxon>Agaricomycetes</taxon>
        <taxon>Agaricomycetidae</taxon>
        <taxon>Agaricales</taxon>
        <taxon>Tricholomatineae</taxon>
        <taxon>Clitocybaceae</taxon>
        <taxon>Collybia</taxon>
    </lineage>
</organism>
<evidence type="ECO:0000256" key="4">
    <source>
        <dbReference type="RuleBase" id="RU361235"/>
    </source>
</evidence>
<comment type="similarity">
    <text evidence="1 4">Belongs to the type-B carboxylesterase/lipase family.</text>
</comment>
<dbReference type="PANTHER" id="PTHR11559">
    <property type="entry name" value="CARBOXYLESTERASE"/>
    <property type="match status" value="1"/>
</dbReference>
<comment type="similarity">
    <text evidence="2">Belongs to the 'GDXG' lipolytic enzyme family.</text>
</comment>
<evidence type="ECO:0000313" key="7">
    <source>
        <dbReference type="Proteomes" id="UP000807353"/>
    </source>
</evidence>
<accession>A0A9P5Y3G9</accession>
<dbReference type="InterPro" id="IPR029058">
    <property type="entry name" value="AB_hydrolase_fold"/>
</dbReference>
<keyword evidence="4" id="KW-0732">Signal</keyword>
<name>A0A9P5Y3G9_9AGAR</name>
<dbReference type="PROSITE" id="PS00941">
    <property type="entry name" value="CARBOXYLESTERASE_B_2"/>
    <property type="match status" value="1"/>
</dbReference>